<protein>
    <submittedName>
        <fullName evidence="2">Uncharacterized protein</fullName>
    </submittedName>
</protein>
<comment type="caution">
    <text evidence="2">The sequence shown here is derived from an EMBL/GenBank/DDBJ whole genome shotgun (WGS) entry which is preliminary data.</text>
</comment>
<gene>
    <name evidence="2" type="ORF">HPB51_009371</name>
</gene>
<reference evidence="2" key="1">
    <citation type="journal article" date="2020" name="Cell">
        <title>Large-Scale Comparative Analyses of Tick Genomes Elucidate Their Genetic Diversity and Vector Capacities.</title>
        <authorList>
            <consortium name="Tick Genome and Microbiome Consortium (TIGMIC)"/>
            <person name="Jia N."/>
            <person name="Wang J."/>
            <person name="Shi W."/>
            <person name="Du L."/>
            <person name="Sun Y."/>
            <person name="Zhan W."/>
            <person name="Jiang J.F."/>
            <person name="Wang Q."/>
            <person name="Zhang B."/>
            <person name="Ji P."/>
            <person name="Bell-Sakyi L."/>
            <person name="Cui X.M."/>
            <person name="Yuan T.T."/>
            <person name="Jiang B.G."/>
            <person name="Yang W.F."/>
            <person name="Lam T.T."/>
            <person name="Chang Q.C."/>
            <person name="Ding S.J."/>
            <person name="Wang X.J."/>
            <person name="Zhu J.G."/>
            <person name="Ruan X.D."/>
            <person name="Zhao L."/>
            <person name="Wei J.T."/>
            <person name="Ye R.Z."/>
            <person name="Que T.C."/>
            <person name="Du C.H."/>
            <person name="Zhou Y.H."/>
            <person name="Cheng J.X."/>
            <person name="Dai P.F."/>
            <person name="Guo W.B."/>
            <person name="Han X.H."/>
            <person name="Huang E.J."/>
            <person name="Li L.F."/>
            <person name="Wei W."/>
            <person name="Gao Y.C."/>
            <person name="Liu J.Z."/>
            <person name="Shao H.Z."/>
            <person name="Wang X."/>
            <person name="Wang C.C."/>
            <person name="Yang T.C."/>
            <person name="Huo Q.B."/>
            <person name="Li W."/>
            <person name="Chen H.Y."/>
            <person name="Chen S.E."/>
            <person name="Zhou L.G."/>
            <person name="Ni X.B."/>
            <person name="Tian J.H."/>
            <person name="Sheng Y."/>
            <person name="Liu T."/>
            <person name="Pan Y.S."/>
            <person name="Xia L.Y."/>
            <person name="Li J."/>
            <person name="Zhao F."/>
            <person name="Cao W.C."/>
        </authorList>
    </citation>
    <scope>NUCLEOTIDE SEQUENCE</scope>
    <source>
        <strain evidence="2">Rmic-2018</strain>
    </source>
</reference>
<keyword evidence="3" id="KW-1185">Reference proteome</keyword>
<reference evidence="2" key="2">
    <citation type="submission" date="2021-09" db="EMBL/GenBank/DDBJ databases">
        <authorList>
            <person name="Jia N."/>
            <person name="Wang J."/>
            <person name="Shi W."/>
            <person name="Du L."/>
            <person name="Sun Y."/>
            <person name="Zhan W."/>
            <person name="Jiang J."/>
            <person name="Wang Q."/>
            <person name="Zhang B."/>
            <person name="Ji P."/>
            <person name="Sakyi L.B."/>
            <person name="Cui X."/>
            <person name="Yuan T."/>
            <person name="Jiang B."/>
            <person name="Yang W."/>
            <person name="Lam T.T.-Y."/>
            <person name="Chang Q."/>
            <person name="Ding S."/>
            <person name="Wang X."/>
            <person name="Zhu J."/>
            <person name="Ruan X."/>
            <person name="Zhao L."/>
            <person name="Wei J."/>
            <person name="Que T."/>
            <person name="Du C."/>
            <person name="Cheng J."/>
            <person name="Dai P."/>
            <person name="Han X."/>
            <person name="Huang E."/>
            <person name="Gao Y."/>
            <person name="Liu J."/>
            <person name="Shao H."/>
            <person name="Ye R."/>
            <person name="Li L."/>
            <person name="Wei W."/>
            <person name="Wang X."/>
            <person name="Wang C."/>
            <person name="Huo Q."/>
            <person name="Li W."/>
            <person name="Guo W."/>
            <person name="Chen H."/>
            <person name="Chen S."/>
            <person name="Zhou L."/>
            <person name="Zhou L."/>
            <person name="Ni X."/>
            <person name="Tian J."/>
            <person name="Zhou Y."/>
            <person name="Sheng Y."/>
            <person name="Liu T."/>
            <person name="Pan Y."/>
            <person name="Xia L."/>
            <person name="Li J."/>
            <person name="Zhao F."/>
            <person name="Cao W."/>
        </authorList>
    </citation>
    <scope>NUCLEOTIDE SEQUENCE</scope>
    <source>
        <strain evidence="2">Rmic-2018</strain>
        <tissue evidence="2">Larvae</tissue>
    </source>
</reference>
<name>A0A9J6F0E5_RHIMP</name>
<organism evidence="2 3">
    <name type="scientific">Rhipicephalus microplus</name>
    <name type="common">Cattle tick</name>
    <name type="synonym">Boophilus microplus</name>
    <dbReference type="NCBI Taxonomy" id="6941"/>
    <lineage>
        <taxon>Eukaryota</taxon>
        <taxon>Metazoa</taxon>
        <taxon>Ecdysozoa</taxon>
        <taxon>Arthropoda</taxon>
        <taxon>Chelicerata</taxon>
        <taxon>Arachnida</taxon>
        <taxon>Acari</taxon>
        <taxon>Parasitiformes</taxon>
        <taxon>Ixodida</taxon>
        <taxon>Ixodoidea</taxon>
        <taxon>Ixodidae</taxon>
        <taxon>Rhipicephalinae</taxon>
        <taxon>Rhipicephalus</taxon>
        <taxon>Boophilus</taxon>
    </lineage>
</organism>
<dbReference type="AlphaFoldDB" id="A0A9J6F0E5"/>
<evidence type="ECO:0000313" key="3">
    <source>
        <dbReference type="Proteomes" id="UP000821866"/>
    </source>
</evidence>
<proteinExistence type="predicted"/>
<dbReference type="EMBL" id="JABSTU010000001">
    <property type="protein sequence ID" value="KAH8040115.1"/>
    <property type="molecule type" value="Genomic_DNA"/>
</dbReference>
<dbReference type="Proteomes" id="UP000821866">
    <property type="component" value="Chromosome 1"/>
</dbReference>
<feature type="compositionally biased region" description="Polar residues" evidence="1">
    <location>
        <begin position="107"/>
        <end position="128"/>
    </location>
</feature>
<dbReference type="VEuPathDB" id="VectorBase:LOC119184374"/>
<accession>A0A9J6F0E5</accession>
<evidence type="ECO:0000256" key="1">
    <source>
        <dbReference type="SAM" id="MobiDB-lite"/>
    </source>
</evidence>
<feature type="region of interest" description="Disordered" evidence="1">
    <location>
        <begin position="47"/>
        <end position="128"/>
    </location>
</feature>
<sequence length="169" mass="18574">MLVRQDTRYCTWLGGVAGNGRGEDGQRALKPATNQYKEVDVCYDEDHNTTTSQQSDKDTNRQNSANGLARDHSASFSKLTGGKSLRQSRSRSKPRSRSRPRSHSRATRGSTSTQVSFASVVSGTASPSNVIGYEKDEIATKVDELRELLQQQGHLLDFPAPKDEAGRSM</sequence>
<evidence type="ECO:0000313" key="2">
    <source>
        <dbReference type="EMBL" id="KAH8040115.1"/>
    </source>
</evidence>
<feature type="compositionally biased region" description="Basic residues" evidence="1">
    <location>
        <begin position="86"/>
        <end position="106"/>
    </location>
</feature>